<dbReference type="SUPFAM" id="SSF56601">
    <property type="entry name" value="beta-lactamase/transpeptidase-like"/>
    <property type="match status" value="1"/>
</dbReference>
<dbReference type="PANTHER" id="PTHR35333">
    <property type="entry name" value="BETA-LACTAMASE"/>
    <property type="match status" value="1"/>
</dbReference>
<name>A0A1T4JS88_9LACT</name>
<evidence type="ECO:0000313" key="4">
    <source>
        <dbReference type="Proteomes" id="UP000189941"/>
    </source>
</evidence>
<dbReference type="Gene3D" id="3.40.710.10">
    <property type="entry name" value="DD-peptidase/beta-lactamase superfamily"/>
    <property type="match status" value="1"/>
</dbReference>
<dbReference type="InterPro" id="IPR012338">
    <property type="entry name" value="Beta-lactam/transpept-like"/>
</dbReference>
<proteinExistence type="predicted"/>
<keyword evidence="3" id="KW-0378">Hydrolase</keyword>
<feature type="domain" description="Beta-lactamase class A catalytic" evidence="2">
    <location>
        <begin position="67"/>
        <end position="266"/>
    </location>
</feature>
<accession>A0A1T4JS88</accession>
<dbReference type="InterPro" id="IPR000871">
    <property type="entry name" value="Beta-lactam_class-A"/>
</dbReference>
<feature type="chain" id="PRO_5012843297" evidence="1">
    <location>
        <begin position="29"/>
        <end position="305"/>
    </location>
</feature>
<feature type="signal peptide" evidence="1">
    <location>
        <begin position="1"/>
        <end position="28"/>
    </location>
</feature>
<protein>
    <submittedName>
        <fullName evidence="3">D-alanyl-D-alanine carboxypeptidase</fullName>
    </submittedName>
</protein>
<dbReference type="InterPro" id="IPR045155">
    <property type="entry name" value="Beta-lactam_cat"/>
</dbReference>
<dbReference type="AlphaFoldDB" id="A0A1T4JS88"/>
<dbReference type="PANTHER" id="PTHR35333:SF3">
    <property type="entry name" value="BETA-LACTAMASE-TYPE TRANSPEPTIDASE FOLD CONTAINING PROTEIN"/>
    <property type="match status" value="1"/>
</dbReference>
<dbReference type="GO" id="GO:0046677">
    <property type="term" value="P:response to antibiotic"/>
    <property type="evidence" value="ECO:0007669"/>
    <property type="project" value="InterPro"/>
</dbReference>
<dbReference type="GO" id="GO:0004180">
    <property type="term" value="F:carboxypeptidase activity"/>
    <property type="evidence" value="ECO:0007669"/>
    <property type="project" value="UniProtKB-KW"/>
</dbReference>
<dbReference type="Proteomes" id="UP000189941">
    <property type="component" value="Unassembled WGS sequence"/>
</dbReference>
<dbReference type="Pfam" id="PF13354">
    <property type="entry name" value="Beta-lactamase2"/>
    <property type="match status" value="1"/>
</dbReference>
<keyword evidence="3" id="KW-0645">Protease</keyword>
<reference evidence="4" key="1">
    <citation type="submission" date="2017-02" db="EMBL/GenBank/DDBJ databases">
        <authorList>
            <person name="Varghese N."/>
            <person name="Submissions S."/>
        </authorList>
    </citation>
    <scope>NUCLEOTIDE SEQUENCE [LARGE SCALE GENOMIC DNA]</scope>
    <source>
        <strain evidence="4">DSM 15739</strain>
    </source>
</reference>
<dbReference type="GO" id="GO:0030655">
    <property type="term" value="P:beta-lactam antibiotic catabolic process"/>
    <property type="evidence" value="ECO:0007669"/>
    <property type="project" value="InterPro"/>
</dbReference>
<keyword evidence="3" id="KW-0121">Carboxypeptidase</keyword>
<evidence type="ECO:0000313" key="3">
    <source>
        <dbReference type="EMBL" id="SJZ33070.1"/>
    </source>
</evidence>
<dbReference type="OrthoDB" id="2134071at2"/>
<dbReference type="GO" id="GO:0008800">
    <property type="term" value="F:beta-lactamase activity"/>
    <property type="evidence" value="ECO:0007669"/>
    <property type="project" value="InterPro"/>
</dbReference>
<dbReference type="EMBL" id="FUWO01000002">
    <property type="protein sequence ID" value="SJZ33070.1"/>
    <property type="molecule type" value="Genomic_DNA"/>
</dbReference>
<sequence>MLKKFFATCCLCLFAWSFGITPLMVVQANDQLKDVDQNYSIENKTVDDILYDTISEFGYNSDQIAIAFYDFIDDTHYTLNSDITMLGASTTKVATAALYTSLVNEGYLSFDTQIPFVEAMFEEGGGNITNSPIRPSYALQDLIYEMLINSDNTAWNLLTHYYFNYIGNHQNAMLMLSGADIYDPELYQFNHVNAEVLEGILIAIASSDYYSNVVDTMLAAQPHWLLKYYLNDNMAVKYGYLDEYFHDTGIYFDENGEPLYTLVVMTDSIGLDYDGMQNEFFGLINLRLNRWFEAQHESNSISKTL</sequence>
<gene>
    <name evidence="3" type="ORF">SAMN02746011_00350</name>
</gene>
<evidence type="ECO:0000259" key="2">
    <source>
        <dbReference type="Pfam" id="PF13354"/>
    </source>
</evidence>
<evidence type="ECO:0000256" key="1">
    <source>
        <dbReference type="SAM" id="SignalP"/>
    </source>
</evidence>
<keyword evidence="1" id="KW-0732">Signal</keyword>
<keyword evidence="4" id="KW-1185">Reference proteome</keyword>
<organism evidence="3 4">
    <name type="scientific">Globicatella sulfidifaciens DSM 15739</name>
    <dbReference type="NCBI Taxonomy" id="1121925"/>
    <lineage>
        <taxon>Bacteria</taxon>
        <taxon>Bacillati</taxon>
        <taxon>Bacillota</taxon>
        <taxon>Bacilli</taxon>
        <taxon>Lactobacillales</taxon>
        <taxon>Aerococcaceae</taxon>
        <taxon>Globicatella</taxon>
    </lineage>
</organism>
<dbReference type="RefSeq" id="WP_078755201.1">
    <property type="nucleotide sequence ID" value="NZ_FUWO01000002.1"/>
</dbReference>